<sequence length="750" mass="79771">MTLSTTIPGVGRRARRARAVGAGVTALAAAATGVALAAPATAEPAPDPDLGPNVVFIDDSWSVDQINTYLASINDEAEFSQDRHAVFFEPGVYGDASGEDDPATATGIVNAEVGYYTAIAGLGAQPDDVLINGALSVQPVVSCPNNPWSCQDPGSLTRFWRSLSNVAVNPIQRPVDEDVTRPFPAGITDPHQLRFAVSQAAPLRRVDIQGDLTVFGRFGEYASGGYLANSRVSGRLVTGSQQQWYTRNSEVGTWDGGVWNMVFSGVEGAPATDFGPKPDGTTGSKTTLDTTPLSREAPFLFRDGEDLAVFVPNARTETRGVDWSTDADAGQKLSLDTFFVAHEGDSAAEINAALATGKNLLLTPGVYHLDEAIRVENPDTVVLGLGYASLAPTSGSAALEIGDVAGVKVAGITVDAGPVESDVLVRVGPADAHVADAADPTTLTDVFVRIGGPWVGRATTSIEVNSDHVLMDHIWAWRGDHGAGIGWDQNTGDHGVVVNGDDVTATGLFVEHYQKNQTIWNGERGRTVFYQSEIPYDPPSQAAFMDGDRKGFASYRVGDHVRRHDAVGLGVYSFFNQGVDVRVASGIQTPVRAGVTFRSMTSVFLNGSGGIEHVVNDTGAPAVGSFASPQVVAYPTDLPAELDEQVRAGRRGPEEGRHHEDGGDEPLPDVPAQDLLAGRRAAERADEQGAEQRQEDDRLDEPEEHGRTGRARRASARGRGRCRCRARTRRGRGAASVRRRVPGAGRRRWG</sequence>
<dbReference type="CDD" id="cd23669">
    <property type="entry name" value="GH55_SacteLam55A-like"/>
    <property type="match status" value="1"/>
</dbReference>
<evidence type="ECO:0000256" key="2">
    <source>
        <dbReference type="SAM" id="SignalP"/>
    </source>
</evidence>
<name>A4PHQ5_9MICC</name>
<evidence type="ECO:0000313" key="3">
    <source>
        <dbReference type="EMBL" id="BAF52916.1"/>
    </source>
</evidence>
<reference evidence="3" key="1">
    <citation type="journal article" date="2007" name="Biosci. Biotechnol. Biochem.">
        <title>Cloning and characterization of the gene encoding endo-beta-1,3-glucanase from Arthrobacter sp. NHB-10.</title>
        <authorList>
            <person name="Okazaki K."/>
            <person name="Nishimura N."/>
            <person name="Matsuoka F."/>
            <person name="Hayakawa S."/>
        </authorList>
    </citation>
    <scope>NUCLEOTIDE SEQUENCE</scope>
    <source>
        <strain evidence="3">NHB-10</strain>
    </source>
</reference>
<keyword evidence="3" id="KW-0378">Hydrolase</keyword>
<feature type="signal peptide" evidence="2">
    <location>
        <begin position="1"/>
        <end position="37"/>
    </location>
</feature>
<feature type="compositionally biased region" description="Basic and acidic residues" evidence="1">
    <location>
        <begin position="650"/>
        <end position="661"/>
    </location>
</feature>
<keyword evidence="2" id="KW-0732">Signal</keyword>
<evidence type="ECO:0000256" key="1">
    <source>
        <dbReference type="SAM" id="MobiDB-lite"/>
    </source>
</evidence>
<feature type="compositionally biased region" description="Basic and acidic residues" evidence="1">
    <location>
        <begin position="680"/>
        <end position="696"/>
    </location>
</feature>
<dbReference type="EMBL" id="AB289602">
    <property type="protein sequence ID" value="BAF52916.1"/>
    <property type="molecule type" value="Genomic_DNA"/>
</dbReference>
<dbReference type="CAZy" id="GH55">
    <property type="family name" value="Glycoside Hydrolase Family 55"/>
</dbReference>
<keyword evidence="3" id="KW-0326">Glycosidase</keyword>
<feature type="region of interest" description="Disordered" evidence="1">
    <location>
        <begin position="650"/>
        <end position="750"/>
    </location>
</feature>
<dbReference type="InterPro" id="IPR011050">
    <property type="entry name" value="Pectin_lyase_fold/virulence"/>
</dbReference>
<dbReference type="SUPFAM" id="SSF51126">
    <property type="entry name" value="Pectin lyase-like"/>
    <property type="match status" value="1"/>
</dbReference>
<dbReference type="EC" id="3.2.1.39" evidence="3"/>
<proteinExistence type="predicted"/>
<organism evidence="3">
    <name type="scientific">Arthrobacter sp. NHB-10</name>
    <dbReference type="NCBI Taxonomy" id="419189"/>
    <lineage>
        <taxon>Bacteria</taxon>
        <taxon>Bacillati</taxon>
        <taxon>Actinomycetota</taxon>
        <taxon>Actinomycetes</taxon>
        <taxon>Micrococcales</taxon>
        <taxon>Micrococcaceae</taxon>
        <taxon>Arthrobacter</taxon>
    </lineage>
</organism>
<dbReference type="GO" id="GO:0042973">
    <property type="term" value="F:glucan endo-1,3-beta-D-glucosidase activity"/>
    <property type="evidence" value="ECO:0007669"/>
    <property type="project" value="UniProtKB-EC"/>
</dbReference>
<dbReference type="Gene3D" id="2.160.20.10">
    <property type="entry name" value="Single-stranded right-handed beta-helix, Pectin lyase-like"/>
    <property type="match status" value="1"/>
</dbReference>
<dbReference type="BRENDA" id="3.2.1.39">
    <property type="organism ID" value="457"/>
</dbReference>
<protein>
    <submittedName>
        <fullName evidence="3">Endo-beta-1,3-glucanase</fullName>
        <ecNumber evidence="3">3.2.1.39</ecNumber>
    </submittedName>
</protein>
<dbReference type="InterPro" id="IPR012334">
    <property type="entry name" value="Pectin_lyas_fold"/>
</dbReference>
<feature type="compositionally biased region" description="Basic residues" evidence="1">
    <location>
        <begin position="708"/>
        <end position="750"/>
    </location>
</feature>
<feature type="chain" id="PRO_5002671682" evidence="2">
    <location>
        <begin position="38"/>
        <end position="750"/>
    </location>
</feature>
<accession>A4PHQ5</accession>
<dbReference type="InterPro" id="IPR059186">
    <property type="entry name" value="SACTE_4363"/>
</dbReference>
<dbReference type="AlphaFoldDB" id="A4PHQ5"/>
<gene>
    <name evidence="3" type="primary">gluA</name>
</gene>